<organism evidence="3 4">
    <name type="scientific">Actinomadura vinacea</name>
    <dbReference type="NCBI Taxonomy" id="115336"/>
    <lineage>
        <taxon>Bacteria</taxon>
        <taxon>Bacillati</taxon>
        <taxon>Actinomycetota</taxon>
        <taxon>Actinomycetes</taxon>
        <taxon>Streptosporangiales</taxon>
        <taxon>Thermomonosporaceae</taxon>
        <taxon>Actinomadura</taxon>
    </lineage>
</organism>
<evidence type="ECO:0000313" key="3">
    <source>
        <dbReference type="EMBL" id="GAA2418013.1"/>
    </source>
</evidence>
<dbReference type="RefSeq" id="WP_344589640.1">
    <property type="nucleotide sequence ID" value="NZ_BAAARW010000012.1"/>
</dbReference>
<dbReference type="SUPFAM" id="SSF51126">
    <property type="entry name" value="Pectin lyase-like"/>
    <property type="match status" value="1"/>
</dbReference>
<dbReference type="EMBL" id="BAAARW010000012">
    <property type="protein sequence ID" value="GAA2418013.1"/>
    <property type="molecule type" value="Genomic_DNA"/>
</dbReference>
<feature type="region of interest" description="Disordered" evidence="1">
    <location>
        <begin position="22"/>
        <end position="81"/>
    </location>
</feature>
<reference evidence="3 4" key="1">
    <citation type="journal article" date="2019" name="Int. J. Syst. Evol. Microbiol.">
        <title>The Global Catalogue of Microorganisms (GCM) 10K type strain sequencing project: providing services to taxonomists for standard genome sequencing and annotation.</title>
        <authorList>
            <consortium name="The Broad Institute Genomics Platform"/>
            <consortium name="The Broad Institute Genome Sequencing Center for Infectious Disease"/>
            <person name="Wu L."/>
            <person name="Ma J."/>
        </authorList>
    </citation>
    <scope>NUCLEOTIDE SEQUENCE [LARGE SCALE GENOMIC DNA]</scope>
    <source>
        <strain evidence="3 4">JCM 3325</strain>
    </source>
</reference>
<evidence type="ECO:0000256" key="1">
    <source>
        <dbReference type="SAM" id="MobiDB-lite"/>
    </source>
</evidence>
<feature type="chain" id="PRO_5045823562" description="Right handed beta helix domain-containing protein" evidence="2">
    <location>
        <begin position="26"/>
        <end position="327"/>
    </location>
</feature>
<evidence type="ECO:0000313" key="4">
    <source>
        <dbReference type="Proteomes" id="UP001501231"/>
    </source>
</evidence>
<proteinExistence type="predicted"/>
<comment type="caution">
    <text evidence="3">The sequence shown here is derived from an EMBL/GenBank/DDBJ whole genome shotgun (WGS) entry which is preliminary data.</text>
</comment>
<dbReference type="InterPro" id="IPR012334">
    <property type="entry name" value="Pectin_lyas_fold"/>
</dbReference>
<dbReference type="InterPro" id="IPR011050">
    <property type="entry name" value="Pectin_lyase_fold/virulence"/>
</dbReference>
<accession>A0ABN3IZ24</accession>
<gene>
    <name evidence="3" type="ORF">GCM10010191_30780</name>
</gene>
<feature type="compositionally biased region" description="Low complexity" evidence="1">
    <location>
        <begin position="47"/>
        <end position="59"/>
    </location>
</feature>
<feature type="signal peptide" evidence="2">
    <location>
        <begin position="1"/>
        <end position="25"/>
    </location>
</feature>
<dbReference type="Gene3D" id="2.160.20.10">
    <property type="entry name" value="Single-stranded right-handed beta-helix, Pectin lyase-like"/>
    <property type="match status" value="1"/>
</dbReference>
<evidence type="ECO:0000256" key="2">
    <source>
        <dbReference type="SAM" id="SignalP"/>
    </source>
</evidence>
<protein>
    <recommendedName>
        <fullName evidence="5">Right handed beta helix domain-containing protein</fullName>
    </recommendedName>
</protein>
<feature type="region of interest" description="Disordered" evidence="1">
    <location>
        <begin position="297"/>
        <end position="327"/>
    </location>
</feature>
<name>A0ABN3IZ24_9ACTN</name>
<sequence length="327" mass="34447">MARSRTIPVLAAACLAVAASGTACSGDDRPGARKSARAAQLPPTNRPSAAPGAPVSVPPLQLKSPAPVGGEGSRVTWPTLDTVGVPRGKKLRRSGPITVRRNGAVIDGLRVATEINVDADDVTIRNTQVVGAGQWAIIQRKGRSGLRVENSEINGDGRTKVQYGIVNHGGMMTVRRVHVHTVSNGVNTDHGLVEDSVVDRLKEFPADHVTAVQSNSGPAPGLSLVIRNNVLLNPVAQTSAVSIYQDFGRAHDVTVVGNLLGGGGYALYGGQGRFGPSSNIKIMRNAFSRRHFKKGGAHGPVTAFEPSGRGNVWRDNKWQDTGKPVRP</sequence>
<evidence type="ECO:0008006" key="5">
    <source>
        <dbReference type="Google" id="ProtNLM"/>
    </source>
</evidence>
<keyword evidence="4" id="KW-1185">Reference proteome</keyword>
<keyword evidence="2" id="KW-0732">Signal</keyword>
<dbReference type="PROSITE" id="PS51257">
    <property type="entry name" value="PROKAR_LIPOPROTEIN"/>
    <property type="match status" value="1"/>
</dbReference>
<dbReference type="Proteomes" id="UP001501231">
    <property type="component" value="Unassembled WGS sequence"/>
</dbReference>